<feature type="compositionally biased region" description="Basic and acidic residues" evidence="1">
    <location>
        <begin position="14"/>
        <end position="31"/>
    </location>
</feature>
<gene>
    <name evidence="2" type="ORF">P5673_024402</name>
</gene>
<name>A0AAD9UY66_ACRCE</name>
<dbReference type="Proteomes" id="UP001249851">
    <property type="component" value="Unassembled WGS sequence"/>
</dbReference>
<dbReference type="AlphaFoldDB" id="A0AAD9UY66"/>
<evidence type="ECO:0000313" key="2">
    <source>
        <dbReference type="EMBL" id="KAK2554057.1"/>
    </source>
</evidence>
<feature type="region of interest" description="Disordered" evidence="1">
    <location>
        <begin position="1"/>
        <end position="31"/>
    </location>
</feature>
<organism evidence="2 3">
    <name type="scientific">Acropora cervicornis</name>
    <name type="common">Staghorn coral</name>
    <dbReference type="NCBI Taxonomy" id="6130"/>
    <lineage>
        <taxon>Eukaryota</taxon>
        <taxon>Metazoa</taxon>
        <taxon>Cnidaria</taxon>
        <taxon>Anthozoa</taxon>
        <taxon>Hexacorallia</taxon>
        <taxon>Scleractinia</taxon>
        <taxon>Astrocoeniina</taxon>
        <taxon>Acroporidae</taxon>
        <taxon>Acropora</taxon>
    </lineage>
</organism>
<reference evidence="2" key="1">
    <citation type="journal article" date="2023" name="G3 (Bethesda)">
        <title>Whole genome assembly and annotation of the endangered Caribbean coral Acropora cervicornis.</title>
        <authorList>
            <person name="Selwyn J.D."/>
            <person name="Vollmer S.V."/>
        </authorList>
    </citation>
    <scope>NUCLEOTIDE SEQUENCE</scope>
    <source>
        <strain evidence="2">K2</strain>
    </source>
</reference>
<protein>
    <submittedName>
        <fullName evidence="2">Uncharacterized protein</fullName>
    </submittedName>
</protein>
<proteinExistence type="predicted"/>
<feature type="region of interest" description="Disordered" evidence="1">
    <location>
        <begin position="92"/>
        <end position="127"/>
    </location>
</feature>
<evidence type="ECO:0000313" key="3">
    <source>
        <dbReference type="Proteomes" id="UP001249851"/>
    </source>
</evidence>
<accession>A0AAD9UY66</accession>
<keyword evidence="3" id="KW-1185">Reference proteome</keyword>
<comment type="caution">
    <text evidence="2">The sequence shown here is derived from an EMBL/GenBank/DDBJ whole genome shotgun (WGS) entry which is preliminary data.</text>
</comment>
<sequence length="127" mass="14264">MERKSKLGARTPRPMRDTRQGVHHVQEDDVTDKLSSDESIYTVWATKDTKNYAVEIYVSARKSEAAIPLKFQIDTGTSCSTMTLRDFKKITHENPQPTNTKLKLASGCGANVSRPKTDKMYRGSQAN</sequence>
<dbReference type="EMBL" id="JARQWQ010000072">
    <property type="protein sequence ID" value="KAK2554057.1"/>
    <property type="molecule type" value="Genomic_DNA"/>
</dbReference>
<reference evidence="2" key="2">
    <citation type="journal article" date="2023" name="Science">
        <title>Genomic signatures of disease resistance in endangered staghorn corals.</title>
        <authorList>
            <person name="Vollmer S.V."/>
            <person name="Selwyn J.D."/>
            <person name="Despard B.A."/>
            <person name="Roesel C.L."/>
        </authorList>
    </citation>
    <scope>NUCLEOTIDE SEQUENCE</scope>
    <source>
        <strain evidence="2">K2</strain>
    </source>
</reference>
<evidence type="ECO:0000256" key="1">
    <source>
        <dbReference type="SAM" id="MobiDB-lite"/>
    </source>
</evidence>